<gene>
    <name evidence="2" type="ORF">ACGTRS_22375</name>
</gene>
<accession>A0ABW7L874</accession>
<feature type="signal peptide" evidence="1">
    <location>
        <begin position="1"/>
        <end position="24"/>
    </location>
</feature>
<name>A0ABW7L874_9BURK</name>
<dbReference type="RefSeq" id="WP_395130251.1">
    <property type="nucleotide sequence ID" value="NZ_JBIMPM010000029.1"/>
</dbReference>
<sequence length="218" mass="24188">MKLRASLFLSISMLAWCAASEAQVARVAAADAAQIEATVKQYYSLSHADASCRFSRTDDNGMPLDPRVHHRAYRDAQYTRTFKTVFSHAVFALMKRTCVDSDKVTGMLDVRLSDSEIDSDPSNYGNDVRMKVTRPVRILAADPSRVRVRVDWSEMVKGARKPYSVGRSDVILVKEGDAWLIDDVYSLGVADGPPSQLDMSIQDFEQSPGVVRLRGNAP</sequence>
<reference evidence="2 3" key="1">
    <citation type="submission" date="2024-10" db="EMBL/GenBank/DDBJ databases">
        <title>Burkholderia semiarida in Mexico.</title>
        <authorList>
            <person name="Estrada P."/>
        </authorList>
    </citation>
    <scope>NUCLEOTIDE SEQUENCE [LARGE SCALE GENOMIC DNA]</scope>
    <source>
        <strain evidence="2 3">CLM7-1</strain>
    </source>
</reference>
<evidence type="ECO:0000313" key="2">
    <source>
        <dbReference type="EMBL" id="MFH5253978.1"/>
    </source>
</evidence>
<protein>
    <recommendedName>
        <fullName evidence="4">DUF3828 domain-containing protein</fullName>
    </recommendedName>
</protein>
<dbReference type="Proteomes" id="UP001609186">
    <property type="component" value="Unassembled WGS sequence"/>
</dbReference>
<dbReference type="EMBL" id="JBIMPM010000029">
    <property type="protein sequence ID" value="MFH5253978.1"/>
    <property type="molecule type" value="Genomic_DNA"/>
</dbReference>
<feature type="chain" id="PRO_5045223350" description="DUF3828 domain-containing protein" evidence="1">
    <location>
        <begin position="25"/>
        <end position="218"/>
    </location>
</feature>
<keyword evidence="1" id="KW-0732">Signal</keyword>
<proteinExistence type="predicted"/>
<evidence type="ECO:0008006" key="4">
    <source>
        <dbReference type="Google" id="ProtNLM"/>
    </source>
</evidence>
<comment type="caution">
    <text evidence="2">The sequence shown here is derived from an EMBL/GenBank/DDBJ whole genome shotgun (WGS) entry which is preliminary data.</text>
</comment>
<evidence type="ECO:0000256" key="1">
    <source>
        <dbReference type="SAM" id="SignalP"/>
    </source>
</evidence>
<evidence type="ECO:0000313" key="3">
    <source>
        <dbReference type="Proteomes" id="UP001609186"/>
    </source>
</evidence>
<keyword evidence="3" id="KW-1185">Reference proteome</keyword>
<organism evidence="2 3">
    <name type="scientific">Burkholderia semiarida</name>
    <dbReference type="NCBI Taxonomy" id="2843303"/>
    <lineage>
        <taxon>Bacteria</taxon>
        <taxon>Pseudomonadati</taxon>
        <taxon>Pseudomonadota</taxon>
        <taxon>Betaproteobacteria</taxon>
        <taxon>Burkholderiales</taxon>
        <taxon>Burkholderiaceae</taxon>
        <taxon>Burkholderia</taxon>
        <taxon>Burkholderia cepacia complex</taxon>
    </lineage>
</organism>